<dbReference type="EMBL" id="UINC01145937">
    <property type="protein sequence ID" value="SVD36365.1"/>
    <property type="molecule type" value="Genomic_DNA"/>
</dbReference>
<name>A0A382URE2_9ZZZZ</name>
<sequence>MSDFPKTPMHPSEVPQQRVYLLKDMPRRPDGFRGACIYYEDRPDGLVEPLEPNNPKLVGGVEWAWSPMHSRLDNYFIERRGEWWLLWDAFEDENTWNGEMVWNLYGAAKSEVASEYEAAVYTLMDAWAGDEVDHFHWINQEGVLSAGDMNEIARAVWPDTRRG</sequence>
<gene>
    <name evidence="1" type="ORF">METZ01_LOCUS389219</name>
</gene>
<dbReference type="AlphaFoldDB" id="A0A382URE2"/>
<proteinExistence type="predicted"/>
<organism evidence="1">
    <name type="scientific">marine metagenome</name>
    <dbReference type="NCBI Taxonomy" id="408172"/>
    <lineage>
        <taxon>unclassified sequences</taxon>
        <taxon>metagenomes</taxon>
        <taxon>ecological metagenomes</taxon>
    </lineage>
</organism>
<evidence type="ECO:0000313" key="1">
    <source>
        <dbReference type="EMBL" id="SVD36365.1"/>
    </source>
</evidence>
<protein>
    <submittedName>
        <fullName evidence="1">Uncharacterized protein</fullName>
    </submittedName>
</protein>
<reference evidence="1" key="1">
    <citation type="submission" date="2018-05" db="EMBL/GenBank/DDBJ databases">
        <authorList>
            <person name="Lanie J.A."/>
            <person name="Ng W.-L."/>
            <person name="Kazmierczak K.M."/>
            <person name="Andrzejewski T.M."/>
            <person name="Davidsen T.M."/>
            <person name="Wayne K.J."/>
            <person name="Tettelin H."/>
            <person name="Glass J.I."/>
            <person name="Rusch D."/>
            <person name="Podicherti R."/>
            <person name="Tsui H.-C.T."/>
            <person name="Winkler M.E."/>
        </authorList>
    </citation>
    <scope>NUCLEOTIDE SEQUENCE</scope>
</reference>
<accession>A0A382URE2</accession>